<keyword evidence="1" id="KW-0812">Transmembrane</keyword>
<evidence type="ECO:0000256" key="1">
    <source>
        <dbReference type="SAM" id="Phobius"/>
    </source>
</evidence>
<dbReference type="STRING" id="332977.SAMN05421740_102250"/>
<feature type="transmembrane region" description="Helical" evidence="1">
    <location>
        <begin position="12"/>
        <end position="31"/>
    </location>
</feature>
<dbReference type="PANTHER" id="PTHR37312:SF1">
    <property type="entry name" value="MEMBRANE-BOUND ACYLTRANSFERASE YKRP-RELATED"/>
    <property type="match status" value="1"/>
</dbReference>
<feature type="transmembrane region" description="Helical" evidence="1">
    <location>
        <begin position="239"/>
        <end position="260"/>
    </location>
</feature>
<feature type="transmembrane region" description="Helical" evidence="1">
    <location>
        <begin position="152"/>
        <end position="168"/>
    </location>
</feature>
<sequence length="363" mass="42048">MTKNHQNQKRILWIDYAKFIGISLVVCAHQTDRDGWFTFISAFTLPLFFFLSGYLFSFKKFDSYASFLKARTKQLLIPYFLLNLIAYALWLVFFRKFDENFAISQPSYRPFIGIFYGNGHDSWLIHCVASWFIICLFTLENIYFLLFRNAKGAFRFILLAGIFIVSLLDQKYDPIRWPWGFNPAIIGLIFYGTANILKEETQRIMNLPLPRLIALSVPSLLVVYFVSTRNYVDMLESTYGNFYLFIIGAFSGILFALTLSRMLDIVLGPVWVFQYLAQNTLVILAFHTFLISLSRNFIALAFDIPSAVVIHSRYLSLIVVAATLALSLPLIHLCNKYLPIMVGRPYKPKQQLFRRPQEIISQS</sequence>
<feature type="transmembrane region" description="Helical" evidence="1">
    <location>
        <begin position="180"/>
        <end position="197"/>
    </location>
</feature>
<organism evidence="3 4">
    <name type="scientific">Parapedobacter koreensis</name>
    <dbReference type="NCBI Taxonomy" id="332977"/>
    <lineage>
        <taxon>Bacteria</taxon>
        <taxon>Pseudomonadati</taxon>
        <taxon>Bacteroidota</taxon>
        <taxon>Sphingobacteriia</taxon>
        <taxon>Sphingobacteriales</taxon>
        <taxon>Sphingobacteriaceae</taxon>
        <taxon>Parapedobacter</taxon>
    </lineage>
</organism>
<proteinExistence type="predicted"/>
<evidence type="ECO:0000313" key="3">
    <source>
        <dbReference type="EMBL" id="SEK62183.1"/>
    </source>
</evidence>
<keyword evidence="4" id="KW-1185">Reference proteome</keyword>
<dbReference type="Pfam" id="PF01757">
    <property type="entry name" value="Acyl_transf_3"/>
    <property type="match status" value="1"/>
</dbReference>
<keyword evidence="1" id="KW-1133">Transmembrane helix</keyword>
<dbReference type="EMBL" id="FNZR01000002">
    <property type="protein sequence ID" value="SEK62183.1"/>
    <property type="molecule type" value="Genomic_DNA"/>
</dbReference>
<dbReference type="Proteomes" id="UP000198916">
    <property type="component" value="Unassembled WGS sequence"/>
</dbReference>
<dbReference type="AlphaFoldDB" id="A0A1H7II01"/>
<reference evidence="4" key="1">
    <citation type="submission" date="2016-10" db="EMBL/GenBank/DDBJ databases">
        <authorList>
            <person name="Varghese N."/>
            <person name="Submissions S."/>
        </authorList>
    </citation>
    <scope>NUCLEOTIDE SEQUENCE [LARGE SCALE GENOMIC DNA]</scope>
    <source>
        <strain evidence="4">Jip14</strain>
    </source>
</reference>
<dbReference type="GO" id="GO:0016747">
    <property type="term" value="F:acyltransferase activity, transferring groups other than amino-acyl groups"/>
    <property type="evidence" value="ECO:0007669"/>
    <property type="project" value="InterPro"/>
</dbReference>
<feature type="transmembrane region" description="Helical" evidence="1">
    <location>
        <begin position="76"/>
        <end position="94"/>
    </location>
</feature>
<accession>A0A1H7II01</accession>
<dbReference type="InterPro" id="IPR002656">
    <property type="entry name" value="Acyl_transf_3_dom"/>
</dbReference>
<dbReference type="RefSeq" id="WP_090603342.1">
    <property type="nucleotide sequence ID" value="NZ_FNZR01000002.1"/>
</dbReference>
<feature type="transmembrane region" description="Helical" evidence="1">
    <location>
        <begin position="123"/>
        <end position="145"/>
    </location>
</feature>
<evidence type="ECO:0000313" key="4">
    <source>
        <dbReference type="Proteomes" id="UP000198916"/>
    </source>
</evidence>
<feature type="transmembrane region" description="Helical" evidence="1">
    <location>
        <begin position="37"/>
        <end position="56"/>
    </location>
</feature>
<keyword evidence="1" id="KW-0472">Membrane</keyword>
<dbReference type="PANTHER" id="PTHR37312">
    <property type="entry name" value="MEMBRANE-BOUND ACYLTRANSFERASE YKRP-RELATED"/>
    <property type="match status" value="1"/>
</dbReference>
<feature type="transmembrane region" description="Helical" evidence="1">
    <location>
        <begin position="209"/>
        <end position="227"/>
    </location>
</feature>
<dbReference type="OrthoDB" id="9809782at2"/>
<feature type="domain" description="Acyltransferase 3" evidence="2">
    <location>
        <begin position="12"/>
        <end position="330"/>
    </location>
</feature>
<name>A0A1H7II01_9SPHI</name>
<gene>
    <name evidence="3" type="ORF">SAMN05421740_102250</name>
</gene>
<protein>
    <submittedName>
        <fullName evidence="3">Fucose 4-O-acetylase</fullName>
    </submittedName>
</protein>
<evidence type="ECO:0000259" key="2">
    <source>
        <dbReference type="Pfam" id="PF01757"/>
    </source>
</evidence>
<feature type="transmembrane region" description="Helical" evidence="1">
    <location>
        <begin position="314"/>
        <end position="334"/>
    </location>
</feature>
<dbReference type="InterPro" id="IPR052734">
    <property type="entry name" value="Nod_factor_acetyltransferase"/>
</dbReference>